<accession>X0WHE0</accession>
<feature type="non-terminal residue" evidence="1">
    <location>
        <position position="45"/>
    </location>
</feature>
<reference evidence="1" key="1">
    <citation type="journal article" date="2014" name="Front. Microbiol.">
        <title>High frequency of phylogenetically diverse reductive dehalogenase-homologous genes in deep subseafloor sedimentary metagenomes.</title>
        <authorList>
            <person name="Kawai M."/>
            <person name="Futagami T."/>
            <person name="Toyoda A."/>
            <person name="Takaki Y."/>
            <person name="Nishi S."/>
            <person name="Hori S."/>
            <person name="Arai W."/>
            <person name="Tsubouchi T."/>
            <person name="Morono Y."/>
            <person name="Uchiyama I."/>
            <person name="Ito T."/>
            <person name="Fujiyama A."/>
            <person name="Inagaki F."/>
            <person name="Takami H."/>
        </authorList>
    </citation>
    <scope>NUCLEOTIDE SEQUENCE</scope>
    <source>
        <strain evidence="1">Expedition CK06-06</strain>
    </source>
</reference>
<evidence type="ECO:0000313" key="1">
    <source>
        <dbReference type="EMBL" id="GAG30374.1"/>
    </source>
</evidence>
<comment type="caution">
    <text evidence="1">The sequence shown here is derived from an EMBL/GenBank/DDBJ whole genome shotgun (WGS) entry which is preliminary data.</text>
</comment>
<organism evidence="1">
    <name type="scientific">marine sediment metagenome</name>
    <dbReference type="NCBI Taxonomy" id="412755"/>
    <lineage>
        <taxon>unclassified sequences</taxon>
        <taxon>metagenomes</taxon>
        <taxon>ecological metagenomes</taxon>
    </lineage>
</organism>
<dbReference type="AlphaFoldDB" id="X0WHE0"/>
<sequence>MKRAVWAMALAVFVTCAWAGSISLAHNGELPPVARISPPPVLREV</sequence>
<gene>
    <name evidence="1" type="ORF">S01H1_73616</name>
</gene>
<dbReference type="EMBL" id="BARS01049196">
    <property type="protein sequence ID" value="GAG30374.1"/>
    <property type="molecule type" value="Genomic_DNA"/>
</dbReference>
<proteinExistence type="predicted"/>
<name>X0WHE0_9ZZZZ</name>
<protein>
    <submittedName>
        <fullName evidence="1">Uncharacterized protein</fullName>
    </submittedName>
</protein>